<evidence type="ECO:0000313" key="1">
    <source>
        <dbReference type="EMBL" id="MVT01010.1"/>
    </source>
</evidence>
<protein>
    <recommendedName>
        <fullName evidence="3">YCII-related domain-containing protein</fullName>
    </recommendedName>
</protein>
<sequence length="107" mass="11182">MPKFVFVFVFVFVFRGGTPDSPEAGRKLTDDWNTWLTDMGDAVADSGAAVGVSTFVDSKGNEVSAGDPVSGYMVVEAVDLQVATAHTKASPILSLGGSIEIAPVVQM</sequence>
<organism evidence="1 2">
    <name type="scientific">Devosia marina</name>
    <dbReference type="NCBI Taxonomy" id="2683198"/>
    <lineage>
        <taxon>Bacteria</taxon>
        <taxon>Pseudomonadati</taxon>
        <taxon>Pseudomonadota</taxon>
        <taxon>Alphaproteobacteria</taxon>
        <taxon>Hyphomicrobiales</taxon>
        <taxon>Devosiaceae</taxon>
        <taxon>Devosia</taxon>
    </lineage>
</organism>
<evidence type="ECO:0000313" key="2">
    <source>
        <dbReference type="Proteomes" id="UP000438106"/>
    </source>
</evidence>
<comment type="caution">
    <text evidence="1">The sequence shown here is derived from an EMBL/GenBank/DDBJ whole genome shotgun (WGS) entry which is preliminary data.</text>
</comment>
<gene>
    <name evidence="1" type="ORF">GO014_18485</name>
</gene>
<accession>A0A7X3FUL1</accession>
<evidence type="ECO:0008006" key="3">
    <source>
        <dbReference type="Google" id="ProtNLM"/>
    </source>
</evidence>
<dbReference type="AlphaFoldDB" id="A0A7X3FUL1"/>
<dbReference type="RefSeq" id="WP_157291774.1">
    <property type="nucleotide sequence ID" value="NZ_WQRF01000013.1"/>
</dbReference>
<proteinExistence type="predicted"/>
<dbReference type="EMBL" id="WQRF01000013">
    <property type="protein sequence ID" value="MVT01010.1"/>
    <property type="molecule type" value="Genomic_DNA"/>
</dbReference>
<dbReference type="Proteomes" id="UP000438106">
    <property type="component" value="Unassembled WGS sequence"/>
</dbReference>
<reference evidence="1 2" key="1">
    <citation type="submission" date="2019-12" db="EMBL/GenBank/DDBJ databases">
        <title>Devosia maris sp. nov., isolated from the deep seawater.</title>
        <authorList>
            <person name="Liu Y."/>
        </authorList>
    </citation>
    <scope>NUCLEOTIDE SEQUENCE [LARGE SCALE GENOMIC DNA]</scope>
    <source>
        <strain evidence="1 2">L53-10-65</strain>
    </source>
</reference>
<name>A0A7X3FUL1_9HYPH</name>
<keyword evidence="2" id="KW-1185">Reference proteome</keyword>